<dbReference type="GO" id="GO:0046872">
    <property type="term" value="F:metal ion binding"/>
    <property type="evidence" value="ECO:0007669"/>
    <property type="project" value="UniProtKB-KW"/>
</dbReference>
<evidence type="ECO:0000256" key="8">
    <source>
        <dbReference type="ARBA" id="ARBA00022723"/>
    </source>
</evidence>
<evidence type="ECO:0000256" key="14">
    <source>
        <dbReference type="ARBA" id="ARBA00023157"/>
    </source>
</evidence>
<dbReference type="Proteomes" id="UP000440578">
    <property type="component" value="Unassembled WGS sequence"/>
</dbReference>
<comment type="caution">
    <text evidence="19">The sequence shown here is derived from an EMBL/GenBank/DDBJ whole genome shotgun (WGS) entry which is preliminary data.</text>
</comment>
<dbReference type="CDD" id="cd02510">
    <property type="entry name" value="pp-GalNAc-T"/>
    <property type="match status" value="1"/>
</dbReference>
<dbReference type="Pfam" id="PF00652">
    <property type="entry name" value="Ricin_B_lectin"/>
    <property type="match status" value="1"/>
</dbReference>
<dbReference type="PANTHER" id="PTHR11675">
    <property type="entry name" value="N-ACETYLGALACTOSAMINYLTRANSFERASE"/>
    <property type="match status" value="1"/>
</dbReference>
<keyword evidence="14 16" id="KW-1015">Disulfide bond</keyword>
<keyword evidence="7 16" id="KW-0812">Transmembrane</keyword>
<evidence type="ECO:0000256" key="12">
    <source>
        <dbReference type="ARBA" id="ARBA00023034"/>
    </source>
</evidence>
<keyword evidence="8" id="KW-0479">Metal-binding</keyword>
<keyword evidence="11 16" id="KW-1133">Transmembrane helix</keyword>
<dbReference type="PANTHER" id="PTHR11675:SF68">
    <property type="entry name" value="N-ACETYLGALACTOSAMINYLTRANSFERASE 7"/>
    <property type="match status" value="1"/>
</dbReference>
<evidence type="ECO:0000256" key="7">
    <source>
        <dbReference type="ARBA" id="ARBA00022692"/>
    </source>
</evidence>
<evidence type="ECO:0000256" key="5">
    <source>
        <dbReference type="ARBA" id="ARBA00022676"/>
    </source>
</evidence>
<dbReference type="GO" id="GO:0004653">
    <property type="term" value="F:polypeptide N-acetylgalactosaminyltransferase activity"/>
    <property type="evidence" value="ECO:0007669"/>
    <property type="project" value="TreeGrafter"/>
</dbReference>
<evidence type="ECO:0000256" key="15">
    <source>
        <dbReference type="ARBA" id="ARBA00023211"/>
    </source>
</evidence>
<evidence type="ECO:0000313" key="19">
    <source>
        <dbReference type="EMBL" id="KAF0304887.1"/>
    </source>
</evidence>
<dbReference type="OrthoDB" id="6072411at2759"/>
<keyword evidence="5 16" id="KW-0328">Glycosyltransferase</keyword>
<dbReference type="InterPro" id="IPR035992">
    <property type="entry name" value="Ricin_B-like_lectins"/>
</dbReference>
<evidence type="ECO:0000256" key="4">
    <source>
        <dbReference type="ARBA" id="ARBA00005680"/>
    </source>
</evidence>
<dbReference type="Pfam" id="PF00535">
    <property type="entry name" value="Glycos_transf_2"/>
    <property type="match status" value="1"/>
</dbReference>
<dbReference type="InterPro" id="IPR001173">
    <property type="entry name" value="Glyco_trans_2-like"/>
</dbReference>
<organism evidence="19 20">
    <name type="scientific">Amphibalanus amphitrite</name>
    <name type="common">Striped barnacle</name>
    <name type="synonym">Balanus amphitrite</name>
    <dbReference type="NCBI Taxonomy" id="1232801"/>
    <lineage>
        <taxon>Eukaryota</taxon>
        <taxon>Metazoa</taxon>
        <taxon>Ecdysozoa</taxon>
        <taxon>Arthropoda</taxon>
        <taxon>Crustacea</taxon>
        <taxon>Multicrustacea</taxon>
        <taxon>Cirripedia</taxon>
        <taxon>Thoracica</taxon>
        <taxon>Thoracicalcarea</taxon>
        <taxon>Balanomorpha</taxon>
        <taxon>Balanoidea</taxon>
        <taxon>Balanidae</taxon>
        <taxon>Amphibalaninae</taxon>
        <taxon>Amphibalanus</taxon>
    </lineage>
</organism>
<dbReference type="SUPFAM" id="SSF50370">
    <property type="entry name" value="Ricin B-like lectins"/>
    <property type="match status" value="1"/>
</dbReference>
<dbReference type="Gene3D" id="3.90.550.10">
    <property type="entry name" value="Spore Coat Polysaccharide Biosynthesis Protein SpsA, Chain A"/>
    <property type="match status" value="1"/>
</dbReference>
<dbReference type="EMBL" id="VIIS01000798">
    <property type="protein sequence ID" value="KAF0304886.1"/>
    <property type="molecule type" value="Genomic_DNA"/>
</dbReference>
<dbReference type="InterPro" id="IPR000772">
    <property type="entry name" value="Ricin_B_lectin"/>
</dbReference>
<name>A0A6A4WAN8_AMPAM</name>
<evidence type="ECO:0000256" key="6">
    <source>
        <dbReference type="ARBA" id="ARBA00022679"/>
    </source>
</evidence>
<dbReference type="SMART" id="SM00458">
    <property type="entry name" value="RICIN"/>
    <property type="match status" value="1"/>
</dbReference>
<accession>A0A6A4WAN8</accession>
<keyword evidence="10" id="KW-0735">Signal-anchor</keyword>
<dbReference type="GO" id="GO:0006493">
    <property type="term" value="P:protein O-linked glycosylation"/>
    <property type="evidence" value="ECO:0007669"/>
    <property type="project" value="TreeGrafter"/>
</dbReference>
<evidence type="ECO:0000259" key="18">
    <source>
        <dbReference type="SMART" id="SM00458"/>
    </source>
</evidence>
<feature type="region of interest" description="Disordered" evidence="17">
    <location>
        <begin position="54"/>
        <end position="95"/>
    </location>
</feature>
<dbReference type="InterPro" id="IPR045885">
    <property type="entry name" value="GalNAc-T"/>
</dbReference>
<dbReference type="EC" id="2.4.1.-" evidence="16"/>
<reference evidence="19 20" key="1">
    <citation type="submission" date="2019-07" db="EMBL/GenBank/DDBJ databases">
        <title>Draft genome assembly of a fouling barnacle, Amphibalanus amphitrite (Darwin, 1854): The first reference genome for Thecostraca.</title>
        <authorList>
            <person name="Kim W."/>
        </authorList>
    </citation>
    <scope>NUCLEOTIDE SEQUENCE [LARGE SCALE GENOMIC DNA]</scope>
    <source>
        <strain evidence="19">SNU_AA5</strain>
        <tissue evidence="19">Soma without cirri and trophi</tissue>
    </source>
</reference>
<evidence type="ECO:0000313" key="20">
    <source>
        <dbReference type="Proteomes" id="UP000440578"/>
    </source>
</evidence>
<keyword evidence="13 16" id="KW-0472">Membrane</keyword>
<dbReference type="PROSITE" id="PS50231">
    <property type="entry name" value="RICIN_B_LECTIN"/>
    <property type="match status" value="1"/>
</dbReference>
<comment type="cofactor">
    <cofactor evidence="1 16">
        <name>Mn(2+)</name>
        <dbReference type="ChEBI" id="CHEBI:29035"/>
    </cofactor>
</comment>
<feature type="compositionally biased region" description="Low complexity" evidence="17">
    <location>
        <begin position="62"/>
        <end position="90"/>
    </location>
</feature>
<keyword evidence="9 16" id="KW-0430">Lectin</keyword>
<keyword evidence="6 16" id="KW-0808">Transferase</keyword>
<proteinExistence type="inferred from homology"/>
<dbReference type="InterPro" id="IPR029044">
    <property type="entry name" value="Nucleotide-diphossugar_trans"/>
</dbReference>
<evidence type="ECO:0000256" key="2">
    <source>
        <dbReference type="ARBA" id="ARBA00004323"/>
    </source>
</evidence>
<gene>
    <name evidence="19" type="ORF">FJT64_023367</name>
</gene>
<feature type="transmembrane region" description="Helical" evidence="16">
    <location>
        <begin position="12"/>
        <end position="29"/>
    </location>
</feature>
<dbReference type="Gene3D" id="2.80.10.50">
    <property type="match status" value="1"/>
</dbReference>
<dbReference type="SUPFAM" id="SSF53448">
    <property type="entry name" value="Nucleotide-diphospho-sugar transferases"/>
    <property type="match status" value="1"/>
</dbReference>
<dbReference type="GO" id="GO:0030246">
    <property type="term" value="F:carbohydrate binding"/>
    <property type="evidence" value="ECO:0007669"/>
    <property type="project" value="UniProtKB-KW"/>
</dbReference>
<dbReference type="EMBL" id="VIIS01000798">
    <property type="protein sequence ID" value="KAF0304887.1"/>
    <property type="molecule type" value="Genomic_DNA"/>
</dbReference>
<comment type="pathway">
    <text evidence="3 16">Protein modification; protein glycosylation.</text>
</comment>
<protein>
    <recommendedName>
        <fullName evidence="16">Polypeptide N-acetylgalactosaminyltransferase</fullName>
        <ecNumber evidence="16">2.4.1.-</ecNumber>
    </recommendedName>
    <alternativeName>
        <fullName evidence="16">Protein-UDP acetylgalactosaminyltransferase</fullName>
    </alternativeName>
</protein>
<dbReference type="UniPathway" id="UPA00378"/>
<dbReference type="CDD" id="cd23437">
    <property type="entry name" value="beta-trefoil_Ricin_GALNT7"/>
    <property type="match status" value="1"/>
</dbReference>
<sequence length="580" mass="65094">MNVLQFHASRIILLLCALVGVITILYFLSSFHAQSLQDDPGLFDPDAPTAPVLRPGVLGNFEPAPSEPVSGPGEGGEAYSLPPGSSGGPRSESEYGMNMAVSNAISPNRTVRDTRHPECRFWHYPLGLPDASVVIVFHNEGLSVLMRTVHSVINRSPRQLLREVLLVDDFSDKADLREPLERYIAAHFAGRVRLHRNTEREGLIRTRNRGARLAAGAVVVFLDAHCEVNTNWLPPLLAPILEDRHTMTVPIIDGIDHGTFRYRSVYPGTSVLRGIFEWGMLYKEAPVPVKEAVRHEHISEPYRSPTHAGGLFAIERSYFLELGGYDPGLLAWGAENFELSFKIWQCGGSILWVPCSRVGHVYRGHMPYSFGALTDKVKGPLILTNYKRVIETWFDERHKAFFYTREPLAQYLDVGDLSAQLEFRHSRECRGFQWYMDKVAYDLLKRFPELPPNAHWGELVSGSTGHCVDTMGRAVNSAVGLSPCHGQGRSQLLRLNLAGQLGAGERCLEAVEGEVHLTVCRLGTVDGPWQYVEDKKAMWHRPLNKCLSAENRRLVLADCGMDERSLKWTWRTVKPRWANS</sequence>
<dbReference type="GO" id="GO:0000139">
    <property type="term" value="C:Golgi membrane"/>
    <property type="evidence" value="ECO:0007669"/>
    <property type="project" value="UniProtKB-SubCell"/>
</dbReference>
<keyword evidence="15 16" id="KW-0464">Manganese</keyword>
<feature type="domain" description="Ricin B lectin" evidence="18">
    <location>
        <begin position="456"/>
        <end position="571"/>
    </location>
</feature>
<evidence type="ECO:0000256" key="10">
    <source>
        <dbReference type="ARBA" id="ARBA00022968"/>
    </source>
</evidence>
<evidence type="ECO:0000256" key="9">
    <source>
        <dbReference type="ARBA" id="ARBA00022734"/>
    </source>
</evidence>
<evidence type="ECO:0000256" key="16">
    <source>
        <dbReference type="RuleBase" id="RU361242"/>
    </source>
</evidence>
<comment type="similarity">
    <text evidence="4 16">Belongs to the glycosyltransferase 2 family. GalNAc-T subfamily.</text>
</comment>
<evidence type="ECO:0000256" key="1">
    <source>
        <dbReference type="ARBA" id="ARBA00001936"/>
    </source>
</evidence>
<evidence type="ECO:0000256" key="13">
    <source>
        <dbReference type="ARBA" id="ARBA00023136"/>
    </source>
</evidence>
<keyword evidence="12 16" id="KW-0333">Golgi apparatus</keyword>
<evidence type="ECO:0000256" key="3">
    <source>
        <dbReference type="ARBA" id="ARBA00004922"/>
    </source>
</evidence>
<keyword evidence="20" id="KW-1185">Reference proteome</keyword>
<dbReference type="AlphaFoldDB" id="A0A6A4WAN8"/>
<evidence type="ECO:0000256" key="17">
    <source>
        <dbReference type="SAM" id="MobiDB-lite"/>
    </source>
</evidence>
<comment type="subcellular location">
    <subcellularLocation>
        <location evidence="2 16">Golgi apparatus membrane</location>
        <topology evidence="2 16">Single-pass type II membrane protein</topology>
    </subcellularLocation>
</comment>
<evidence type="ECO:0000256" key="11">
    <source>
        <dbReference type="ARBA" id="ARBA00022989"/>
    </source>
</evidence>